<feature type="region of interest" description="Disordered" evidence="2">
    <location>
        <begin position="575"/>
        <end position="633"/>
    </location>
</feature>
<feature type="compositionally biased region" description="Low complexity" evidence="2">
    <location>
        <begin position="735"/>
        <end position="764"/>
    </location>
</feature>
<dbReference type="OrthoDB" id="5585416at2759"/>
<sequence>MLKSGHLVRSRNHSFESNTPPPYIQSPDDIYATQDSDIGLGRSMGKEQDYGVEQEYDDDGDVDLLAQVHQINDPELLKQLLIQKEQERQDLASNLDLAARLGLDLHQQIQRLELESSVKLQALQDENLTLQSSKANLSHELSYQLAHSEHEVRELTGHNRFLQRELDNCRQELKAFRKELDELSEHMAEISTEMVDAKTKVNSYARRLGEVEQELASTQELNVNLQIQLDNTLQKQKQTHSTTTQAVKLIQSDLGKVFSDSSTMRLTLEELETRQVQCEGKVMEMMTNTREYAQLLEEAQETIHTLRIESDMEGRGWSSRGSHAAIWDNKTGEHPEQYMRGMEALRPTPVRRLSSNIADMGEGDQQRLNAGEDLDPTFDTMSWGMIGGNSLGTELGHNMLNDRGLAGVSRSLDQEFESASRGLDLEHSAFGASTLDQERTETQHNRGSLANELEAIENRPNIHSDLDELHRIQLSFEPEDDISSLRTSMDSLEEDYRTRSSVTPMAPQRSSVSVELEKILVERNILQRIRSTTNTSGIVDGSGSTQHSSGSNRDFISRTLSMMTLPNQKVSSTFSSLLSPKQSPTLSRAPTAAEADSVVSRSTSSPATHNDDSGADISSASFSSVMSPPGLPRASVPNKNLKFLLSATSHADLQRVITGSSSSQASTSSGAMASATSSLTALSSRDTKARQSAATASAASAAASGKRSLWNTLPPTADGKRTSNNGSLGKEGKARASATSSSLASTSSKRTTTPTTDGRTTPLSRAIPIPGSGGKGTGARSGRRSPSPASSWSTSSNMMPMTSMARRPSLPGAPSNSSATAGSSKPRPPWN</sequence>
<keyword evidence="4" id="KW-1185">Reference proteome</keyword>
<evidence type="ECO:0000256" key="2">
    <source>
        <dbReference type="SAM" id="MobiDB-lite"/>
    </source>
</evidence>
<evidence type="ECO:0000313" key="4">
    <source>
        <dbReference type="Proteomes" id="UP000738325"/>
    </source>
</evidence>
<feature type="region of interest" description="Disordered" evidence="2">
    <location>
        <begin position="1"/>
        <end position="44"/>
    </location>
</feature>
<protein>
    <submittedName>
        <fullName evidence="3">Uncharacterized protein</fullName>
    </submittedName>
</protein>
<organism evidence="3 4">
    <name type="scientific">Dissophora globulifera</name>
    <dbReference type="NCBI Taxonomy" id="979702"/>
    <lineage>
        <taxon>Eukaryota</taxon>
        <taxon>Fungi</taxon>
        <taxon>Fungi incertae sedis</taxon>
        <taxon>Mucoromycota</taxon>
        <taxon>Mortierellomycotina</taxon>
        <taxon>Mortierellomycetes</taxon>
        <taxon>Mortierellales</taxon>
        <taxon>Mortierellaceae</taxon>
        <taxon>Dissophora</taxon>
    </lineage>
</organism>
<evidence type="ECO:0000256" key="1">
    <source>
        <dbReference type="SAM" id="Coils"/>
    </source>
</evidence>
<feature type="compositionally biased region" description="Low complexity" evidence="2">
    <location>
        <begin position="692"/>
        <end position="704"/>
    </location>
</feature>
<accession>A0A9P6RLV7</accession>
<feature type="compositionally biased region" description="Low complexity" evidence="2">
    <location>
        <begin position="780"/>
        <end position="805"/>
    </location>
</feature>
<dbReference type="Proteomes" id="UP000738325">
    <property type="component" value="Unassembled WGS sequence"/>
</dbReference>
<feature type="compositionally biased region" description="Polar residues" evidence="2">
    <location>
        <begin position="599"/>
        <end position="608"/>
    </location>
</feature>
<feature type="coiled-coil region" evidence="1">
    <location>
        <begin position="120"/>
        <end position="235"/>
    </location>
</feature>
<reference evidence="3" key="1">
    <citation type="journal article" date="2020" name="Fungal Divers.">
        <title>Resolving the Mortierellaceae phylogeny through synthesis of multi-gene phylogenetics and phylogenomics.</title>
        <authorList>
            <person name="Vandepol N."/>
            <person name="Liber J."/>
            <person name="Desiro A."/>
            <person name="Na H."/>
            <person name="Kennedy M."/>
            <person name="Barry K."/>
            <person name="Grigoriev I.V."/>
            <person name="Miller A.N."/>
            <person name="O'Donnell K."/>
            <person name="Stajich J.E."/>
            <person name="Bonito G."/>
        </authorList>
    </citation>
    <scope>NUCLEOTIDE SEQUENCE</scope>
    <source>
        <strain evidence="3">REB-010B</strain>
    </source>
</reference>
<feature type="region of interest" description="Disordered" evidence="2">
    <location>
        <begin position="534"/>
        <end position="553"/>
    </location>
</feature>
<proteinExistence type="predicted"/>
<feature type="compositionally biased region" description="Low complexity" evidence="2">
    <location>
        <begin position="615"/>
        <end position="627"/>
    </location>
</feature>
<dbReference type="EMBL" id="JAAAIP010000225">
    <property type="protein sequence ID" value="KAG0321956.1"/>
    <property type="molecule type" value="Genomic_DNA"/>
</dbReference>
<gene>
    <name evidence="3" type="ORF">BGZ99_003588</name>
</gene>
<dbReference type="SUPFAM" id="SSF57997">
    <property type="entry name" value="Tropomyosin"/>
    <property type="match status" value="1"/>
</dbReference>
<feature type="compositionally biased region" description="Polar residues" evidence="2">
    <location>
        <begin position="814"/>
        <end position="823"/>
    </location>
</feature>
<keyword evidence="1" id="KW-0175">Coiled coil</keyword>
<name>A0A9P6RLV7_9FUNG</name>
<feature type="compositionally biased region" description="Polar residues" evidence="2">
    <location>
        <begin position="575"/>
        <end position="588"/>
    </location>
</feature>
<feature type="region of interest" description="Disordered" evidence="2">
    <location>
        <begin position="682"/>
        <end position="831"/>
    </location>
</feature>
<evidence type="ECO:0000313" key="3">
    <source>
        <dbReference type="EMBL" id="KAG0321956.1"/>
    </source>
</evidence>
<dbReference type="AlphaFoldDB" id="A0A9P6RLV7"/>
<comment type="caution">
    <text evidence="3">The sequence shown here is derived from an EMBL/GenBank/DDBJ whole genome shotgun (WGS) entry which is preliminary data.</text>
</comment>
<feature type="compositionally biased region" description="Basic residues" evidence="2">
    <location>
        <begin position="1"/>
        <end position="12"/>
    </location>
</feature>